<evidence type="ECO:0000313" key="3">
    <source>
        <dbReference type="Proteomes" id="UP000683557"/>
    </source>
</evidence>
<keyword evidence="1" id="KW-1133">Transmembrane helix</keyword>
<organism evidence="2 3">
    <name type="scientific">Geomonas oryzisoli</name>
    <dbReference type="NCBI Taxonomy" id="2847992"/>
    <lineage>
        <taxon>Bacteria</taxon>
        <taxon>Pseudomonadati</taxon>
        <taxon>Thermodesulfobacteriota</taxon>
        <taxon>Desulfuromonadia</taxon>
        <taxon>Geobacterales</taxon>
        <taxon>Geobacteraceae</taxon>
        <taxon>Geomonas</taxon>
    </lineage>
</organism>
<proteinExistence type="predicted"/>
<protein>
    <submittedName>
        <fullName evidence="2">TIGR00341 family protein</fullName>
    </submittedName>
</protein>
<evidence type="ECO:0000256" key="1">
    <source>
        <dbReference type="SAM" id="Phobius"/>
    </source>
</evidence>
<dbReference type="EMBL" id="CP076723">
    <property type="protein sequence ID" value="QWV92960.1"/>
    <property type="molecule type" value="Genomic_DNA"/>
</dbReference>
<reference evidence="2 3" key="1">
    <citation type="submission" date="2021-06" db="EMBL/GenBank/DDBJ databases">
        <title>Gemonas diversity in paddy soil.</title>
        <authorList>
            <person name="Liu G."/>
        </authorList>
    </citation>
    <scope>NUCLEOTIDE SEQUENCE [LARGE SCALE GENOMIC DNA]</scope>
    <source>
        <strain evidence="2 3">RG10</strain>
    </source>
</reference>
<feature type="transmembrane region" description="Helical" evidence="1">
    <location>
        <begin position="101"/>
        <end position="121"/>
    </location>
</feature>
<dbReference type="PANTHER" id="PTHR20992">
    <property type="entry name" value="AT15442P-RELATED"/>
    <property type="match status" value="1"/>
</dbReference>
<dbReference type="PANTHER" id="PTHR20992:SF9">
    <property type="entry name" value="AT15442P-RELATED"/>
    <property type="match status" value="1"/>
</dbReference>
<name>A0ABX8J3T8_9BACT</name>
<dbReference type="Pfam" id="PF04087">
    <property type="entry name" value="DUF389"/>
    <property type="match status" value="1"/>
</dbReference>
<evidence type="ECO:0000313" key="2">
    <source>
        <dbReference type="EMBL" id="QWV92960.1"/>
    </source>
</evidence>
<keyword evidence="1" id="KW-0472">Membrane</keyword>
<feature type="transmembrane region" description="Helical" evidence="1">
    <location>
        <begin position="166"/>
        <end position="184"/>
    </location>
</feature>
<keyword evidence="1" id="KW-0812">Transmembrane</keyword>
<gene>
    <name evidence="2" type="ORF">KP004_17585</name>
</gene>
<dbReference type="NCBIfam" id="TIGR00341">
    <property type="entry name" value="TIGR00341 family protein"/>
    <property type="match status" value="1"/>
</dbReference>
<accession>A0ABX8J3T8</accession>
<feature type="transmembrane region" description="Helical" evidence="1">
    <location>
        <begin position="136"/>
        <end position="154"/>
    </location>
</feature>
<sequence>MAGTGTPFYRGRMKAYLAMKADMVQHREVIREVAASVDGSWVYYVMLILAAVIALLGLLLNSVAVVIGAMLISPLMGPIISASLSFTIGDLALVRRTFRTLGTSIALTVAVSALITLVSPLKEPTAEILSRVRPNILDLFIAALSGVAGAVALCTKRNYLITSTGVAVATAVIPPLSVAGYGLGTWQPMLALGGFLLFFTNFVAIILSSDIVFFIMGFRTSHVEASQHSHRTRLAVITTVLTLISVPLVYTLSSDVTRIKNEKRIGRVLKSRLDRELASRLTGYRFRQEGKAVLVMASVNTVRFVPKPAQQAIEQELAQGLGRPVRLELEQVIVASESQLGDVTAKRGGVGAQPAKESPAELAAKMGPLVARVEQELTGALVPFEVSHTTVAFGGEGGPLLVSATLGRDYEVRDDERLLLSRQLQQALGVPVRVEIRVTPMLPPIVFAGDGSLAPESKSKLEMLRHLPEGPSAFRFEVAGPKESGGRLRFLGRYLAQQLDVPAQAVTTVTSRGRGGAVTLRVVRYDNVR</sequence>
<dbReference type="Proteomes" id="UP000683557">
    <property type="component" value="Chromosome"/>
</dbReference>
<keyword evidence="3" id="KW-1185">Reference proteome</keyword>
<feature type="transmembrane region" description="Helical" evidence="1">
    <location>
        <begin position="66"/>
        <end position="89"/>
    </location>
</feature>
<feature type="transmembrane region" description="Helical" evidence="1">
    <location>
        <begin position="234"/>
        <end position="253"/>
    </location>
</feature>
<dbReference type="InterPro" id="IPR005240">
    <property type="entry name" value="DUF389"/>
</dbReference>
<feature type="transmembrane region" description="Helical" evidence="1">
    <location>
        <begin position="41"/>
        <end position="60"/>
    </location>
</feature>
<feature type="transmembrane region" description="Helical" evidence="1">
    <location>
        <begin position="190"/>
        <end position="213"/>
    </location>
</feature>